<feature type="region of interest" description="Disordered" evidence="1">
    <location>
        <begin position="1"/>
        <end position="40"/>
    </location>
</feature>
<name>A0ABV9RID0_9PSEU</name>
<proteinExistence type="predicted"/>
<dbReference type="EMBL" id="JBHSIM010000036">
    <property type="protein sequence ID" value="MFC4833981.1"/>
    <property type="molecule type" value="Genomic_DNA"/>
</dbReference>
<reference evidence="3" key="1">
    <citation type="journal article" date="2019" name="Int. J. Syst. Evol. Microbiol.">
        <title>The Global Catalogue of Microorganisms (GCM) 10K type strain sequencing project: providing services to taxonomists for standard genome sequencing and annotation.</title>
        <authorList>
            <consortium name="The Broad Institute Genomics Platform"/>
            <consortium name="The Broad Institute Genome Sequencing Center for Infectious Disease"/>
            <person name="Wu L."/>
            <person name="Ma J."/>
        </authorList>
    </citation>
    <scope>NUCLEOTIDE SEQUENCE [LARGE SCALE GENOMIC DNA]</scope>
    <source>
        <strain evidence="3">CCUG 50347</strain>
    </source>
</reference>
<protein>
    <submittedName>
        <fullName evidence="2">Uncharacterized protein</fullName>
    </submittedName>
</protein>
<feature type="region of interest" description="Disordered" evidence="1">
    <location>
        <begin position="270"/>
        <end position="300"/>
    </location>
</feature>
<evidence type="ECO:0000256" key="1">
    <source>
        <dbReference type="SAM" id="MobiDB-lite"/>
    </source>
</evidence>
<organism evidence="2 3">
    <name type="scientific">Actinomycetospora chibensis</name>
    <dbReference type="NCBI Taxonomy" id="663606"/>
    <lineage>
        <taxon>Bacteria</taxon>
        <taxon>Bacillati</taxon>
        <taxon>Actinomycetota</taxon>
        <taxon>Actinomycetes</taxon>
        <taxon>Pseudonocardiales</taxon>
        <taxon>Pseudonocardiaceae</taxon>
        <taxon>Actinomycetospora</taxon>
    </lineage>
</organism>
<gene>
    <name evidence="2" type="ORF">ACFPEL_16320</name>
</gene>
<evidence type="ECO:0000313" key="2">
    <source>
        <dbReference type="EMBL" id="MFC4833981.1"/>
    </source>
</evidence>
<dbReference type="Proteomes" id="UP001595909">
    <property type="component" value="Unassembled WGS sequence"/>
</dbReference>
<comment type="caution">
    <text evidence="2">The sequence shown here is derived from an EMBL/GenBank/DDBJ whole genome shotgun (WGS) entry which is preliminary data.</text>
</comment>
<accession>A0ABV9RID0</accession>
<sequence>MRIPFVRRRATTTPPIPPRRTTTFPASTTTPGLAAGTTRRQVPGPEVMAGMEYLDTPSREAVRAPAPDVAVCGIDPQVPGSPAVPRLHLVVPDEGPEGTRPDSVEQLLTRDGAVRVRRLTVDVRGLRDVLESRGGWNLLAALVRDPSDSVTNAVFRAAMSAPDSAGSAGAVLEPGDVDVEVCVVGEGDTVAGRCRRELGRGRLSLTGFLADSERLTRRLAEALARPRDRATRRCFEHALADVLADAPLSALLGRHGAAPYCTVPGTWATPPTAATPVPRRAAPSEQAPSAPVLEEAAPAR</sequence>
<dbReference type="RefSeq" id="WP_274188089.1">
    <property type="nucleotide sequence ID" value="NZ_BAABHN010000036.1"/>
</dbReference>
<feature type="compositionally biased region" description="Low complexity" evidence="1">
    <location>
        <begin position="19"/>
        <end position="31"/>
    </location>
</feature>
<evidence type="ECO:0000313" key="3">
    <source>
        <dbReference type="Proteomes" id="UP001595909"/>
    </source>
</evidence>
<feature type="compositionally biased region" description="Basic residues" evidence="1">
    <location>
        <begin position="1"/>
        <end position="10"/>
    </location>
</feature>
<feature type="compositionally biased region" description="Low complexity" evidence="1">
    <location>
        <begin position="270"/>
        <end position="283"/>
    </location>
</feature>
<keyword evidence="3" id="KW-1185">Reference proteome</keyword>